<evidence type="ECO:0000313" key="1">
    <source>
        <dbReference type="EMBL" id="MET3757203.1"/>
    </source>
</evidence>
<name>A0ABV2ML75_9HYPH</name>
<sequence length="42" mass="4863">MRQPDGSPLNSRINVQVIRRRLTANIQVSMQDFSVIFPFSQD</sequence>
<proteinExistence type="predicted"/>
<gene>
    <name evidence="1" type="ORF">ABID08_004584</name>
</gene>
<evidence type="ECO:0000313" key="2">
    <source>
        <dbReference type="Proteomes" id="UP001549077"/>
    </source>
</evidence>
<comment type="caution">
    <text evidence="1">The sequence shown here is derived from an EMBL/GenBank/DDBJ whole genome shotgun (WGS) entry which is preliminary data.</text>
</comment>
<keyword evidence="2" id="KW-1185">Reference proteome</keyword>
<organism evidence="1 2">
    <name type="scientific">Rhizobium binae</name>
    <dbReference type="NCBI Taxonomy" id="1138190"/>
    <lineage>
        <taxon>Bacteria</taxon>
        <taxon>Pseudomonadati</taxon>
        <taxon>Pseudomonadota</taxon>
        <taxon>Alphaproteobacteria</taxon>
        <taxon>Hyphomicrobiales</taxon>
        <taxon>Rhizobiaceae</taxon>
        <taxon>Rhizobium/Agrobacterium group</taxon>
        <taxon>Rhizobium</taxon>
    </lineage>
</organism>
<protein>
    <submittedName>
        <fullName evidence="1">Uncharacterized protein</fullName>
    </submittedName>
</protein>
<accession>A0ABV2ML75</accession>
<dbReference type="Proteomes" id="UP001549077">
    <property type="component" value="Unassembled WGS sequence"/>
</dbReference>
<dbReference type="EMBL" id="JBEPMY010000015">
    <property type="protein sequence ID" value="MET3757203.1"/>
    <property type="molecule type" value="Genomic_DNA"/>
</dbReference>
<reference evidence="1 2" key="1">
    <citation type="submission" date="2024-06" db="EMBL/GenBank/DDBJ databases">
        <title>Genomic Encyclopedia of Type Strains, Phase IV (KMG-IV): sequencing the most valuable type-strain genomes for metagenomic binning, comparative biology and taxonomic classification.</title>
        <authorList>
            <person name="Goeker M."/>
        </authorList>
    </citation>
    <scope>NUCLEOTIDE SEQUENCE [LARGE SCALE GENOMIC DNA]</scope>
    <source>
        <strain evidence="1 2">DSM 29288</strain>
    </source>
</reference>